<dbReference type="InterPro" id="IPR036182">
    <property type="entry name" value="PCuAC_sf"/>
</dbReference>
<feature type="signal peptide" evidence="1">
    <location>
        <begin position="1"/>
        <end position="36"/>
    </location>
</feature>
<dbReference type="PROSITE" id="PS51257">
    <property type="entry name" value="PROKAR_LIPOPROTEIN"/>
    <property type="match status" value="1"/>
</dbReference>
<feature type="chain" id="PRO_5039522525" description="Copper chaperone PCu(A)C" evidence="1">
    <location>
        <begin position="37"/>
        <end position="178"/>
    </location>
</feature>
<comment type="caution">
    <text evidence="2">The sequence shown here is derived from an EMBL/GenBank/DDBJ whole genome shotgun (WGS) entry which is preliminary data.</text>
</comment>
<keyword evidence="3" id="KW-1185">Reference proteome</keyword>
<evidence type="ECO:0000313" key="3">
    <source>
        <dbReference type="Proteomes" id="UP000650511"/>
    </source>
</evidence>
<dbReference type="Pfam" id="PF04314">
    <property type="entry name" value="PCuAC"/>
    <property type="match status" value="1"/>
</dbReference>
<reference evidence="2" key="1">
    <citation type="journal article" date="2014" name="Int. J. Syst. Evol. Microbiol.">
        <title>Complete genome sequence of Corynebacterium casei LMG S-19264T (=DSM 44701T), isolated from a smear-ripened cheese.</title>
        <authorList>
            <consortium name="US DOE Joint Genome Institute (JGI-PGF)"/>
            <person name="Walter F."/>
            <person name="Albersmeier A."/>
            <person name="Kalinowski J."/>
            <person name="Ruckert C."/>
        </authorList>
    </citation>
    <scope>NUCLEOTIDE SEQUENCE</scope>
    <source>
        <strain evidence="2">CGMCC 1.14988</strain>
    </source>
</reference>
<name>A0A8J3AAE2_9ACTN</name>
<dbReference type="PANTHER" id="PTHR36302:SF1">
    <property type="entry name" value="COPPER CHAPERONE PCU(A)C"/>
    <property type="match status" value="1"/>
</dbReference>
<dbReference type="InterPro" id="IPR058248">
    <property type="entry name" value="Lxx211020-like"/>
</dbReference>
<dbReference type="Gene3D" id="2.60.40.1890">
    <property type="entry name" value="PCu(A)C copper chaperone"/>
    <property type="match status" value="1"/>
</dbReference>
<keyword evidence="1" id="KW-0732">Signal</keyword>
<dbReference type="InterPro" id="IPR007410">
    <property type="entry name" value="LpqE-like"/>
</dbReference>
<reference evidence="2" key="2">
    <citation type="submission" date="2020-09" db="EMBL/GenBank/DDBJ databases">
        <authorList>
            <person name="Sun Q."/>
            <person name="Zhou Y."/>
        </authorList>
    </citation>
    <scope>NUCLEOTIDE SEQUENCE</scope>
    <source>
        <strain evidence="2">CGMCC 1.14988</strain>
    </source>
</reference>
<gene>
    <name evidence="2" type="ORF">GCM10011354_17590</name>
</gene>
<dbReference type="Proteomes" id="UP000650511">
    <property type="component" value="Unassembled WGS sequence"/>
</dbReference>
<accession>A0A8J3AAE2</accession>
<organism evidence="2 3">
    <name type="scientific">Egicoccus halophilus</name>
    <dbReference type="NCBI Taxonomy" id="1670830"/>
    <lineage>
        <taxon>Bacteria</taxon>
        <taxon>Bacillati</taxon>
        <taxon>Actinomycetota</taxon>
        <taxon>Nitriliruptoria</taxon>
        <taxon>Egicoccales</taxon>
        <taxon>Egicoccaceae</taxon>
        <taxon>Egicoccus</taxon>
    </lineage>
</organism>
<proteinExistence type="predicted"/>
<dbReference type="SUPFAM" id="SSF110087">
    <property type="entry name" value="DR1885-like metal-binding protein"/>
    <property type="match status" value="1"/>
</dbReference>
<dbReference type="EMBL" id="BMHA01000006">
    <property type="protein sequence ID" value="GGI06138.1"/>
    <property type="molecule type" value="Genomic_DNA"/>
</dbReference>
<evidence type="ECO:0000256" key="1">
    <source>
        <dbReference type="SAM" id="SignalP"/>
    </source>
</evidence>
<dbReference type="AlphaFoldDB" id="A0A8J3AAE2"/>
<protein>
    <recommendedName>
        <fullName evidence="4">Copper chaperone PCu(A)C</fullName>
    </recommendedName>
</protein>
<dbReference type="PANTHER" id="PTHR36302">
    <property type="entry name" value="BLR7088 PROTEIN"/>
    <property type="match status" value="1"/>
</dbReference>
<sequence length="178" mass="18400">MPRDERRASILGVVRTPPPRLRLAALLGALALSACAGGNGDPELEISPAQAAEPAAGSSQVVVEITNGGTADDTLQRADTDAAAGVEVHLTEVEDGRASMTLQDEVDIPAGETVRFRPGGLHLMLVVPDATVTEGGTFDLTLHFERSGEVTIPVEVVSMLDLAENAFDEDGTTAGTDG</sequence>
<evidence type="ECO:0000313" key="2">
    <source>
        <dbReference type="EMBL" id="GGI06138.1"/>
    </source>
</evidence>
<evidence type="ECO:0008006" key="4">
    <source>
        <dbReference type="Google" id="ProtNLM"/>
    </source>
</evidence>